<dbReference type="FunFam" id="3.30.63.10:FF:000002">
    <property type="entry name" value="Guanylate kinase 1"/>
    <property type="match status" value="1"/>
</dbReference>
<dbReference type="EMBL" id="MTKP01000122">
    <property type="protein sequence ID" value="RWX48670.1"/>
    <property type="molecule type" value="Genomic_DNA"/>
</dbReference>
<dbReference type="AlphaFoldDB" id="A0A3S3QMJ4"/>
<dbReference type="EC" id="2.7.4.8" evidence="2"/>
<comment type="caution">
    <text evidence="8">The sequence shown here is derived from an EMBL/GenBank/DDBJ whole genome shotgun (WGS) entry which is preliminary data.</text>
</comment>
<dbReference type="PANTHER" id="PTHR23117:SF13">
    <property type="entry name" value="GUANYLATE KINASE"/>
    <property type="match status" value="1"/>
</dbReference>
<evidence type="ECO:0000259" key="7">
    <source>
        <dbReference type="PROSITE" id="PS50052"/>
    </source>
</evidence>
<sequence>MAEGVLLVVSAPSGCGKTTILKKLMAEISGLEFSVSHTTRQARPGERDGVDYHFVSKEAFIAMRDQQPSGFLEWAEVHGNFYGTSRRDVEALLAVGKDVVLDIDIQGAEQVRTNADPVTVFISSDLG</sequence>
<evidence type="ECO:0000256" key="6">
    <source>
        <dbReference type="ARBA" id="ARBA00030128"/>
    </source>
</evidence>
<protein>
    <recommendedName>
        <fullName evidence="3">Guanylate kinase</fullName>
        <ecNumber evidence="2">2.7.4.8</ecNumber>
    </recommendedName>
    <alternativeName>
        <fullName evidence="6">GMP kinase</fullName>
    </alternativeName>
</protein>
<comment type="similarity">
    <text evidence="1">Belongs to the guanylate kinase family.</text>
</comment>
<dbReference type="PANTHER" id="PTHR23117">
    <property type="entry name" value="GUANYLATE KINASE-RELATED"/>
    <property type="match status" value="1"/>
</dbReference>
<gene>
    <name evidence="8" type="ORF">VT98_11223</name>
</gene>
<dbReference type="GO" id="GO:0004385">
    <property type="term" value="F:GMP kinase activity"/>
    <property type="evidence" value="ECO:0007669"/>
    <property type="project" value="UniProtKB-EC"/>
</dbReference>
<dbReference type="Proteomes" id="UP000288086">
    <property type="component" value="Unassembled WGS sequence"/>
</dbReference>
<accession>A0A3S3QMJ4</accession>
<evidence type="ECO:0000256" key="5">
    <source>
        <dbReference type="ARBA" id="ARBA00022777"/>
    </source>
</evidence>
<dbReference type="InterPro" id="IPR008144">
    <property type="entry name" value="Guanylate_kin-like_dom"/>
</dbReference>
<keyword evidence="9" id="KW-1185">Reference proteome</keyword>
<evidence type="ECO:0000313" key="9">
    <source>
        <dbReference type="Proteomes" id="UP000288086"/>
    </source>
</evidence>
<keyword evidence="4 8" id="KW-0808">Transferase</keyword>
<dbReference type="CDD" id="cd00071">
    <property type="entry name" value="GMPK"/>
    <property type="match status" value="1"/>
</dbReference>
<evidence type="ECO:0000256" key="3">
    <source>
        <dbReference type="ARBA" id="ARBA00016296"/>
    </source>
</evidence>
<keyword evidence="5 8" id="KW-0418">Kinase</keyword>
<dbReference type="InterPro" id="IPR008145">
    <property type="entry name" value="GK/Ca_channel_bsu"/>
</dbReference>
<evidence type="ECO:0000256" key="2">
    <source>
        <dbReference type="ARBA" id="ARBA00012961"/>
    </source>
</evidence>
<dbReference type="InterPro" id="IPR020590">
    <property type="entry name" value="Guanylate_kinase_CS"/>
</dbReference>
<proteinExistence type="inferred from homology"/>
<organism evidence="8 9">
    <name type="scientific">Candidatus Electrothrix communis</name>
    <dbReference type="NCBI Taxonomy" id="1859133"/>
    <lineage>
        <taxon>Bacteria</taxon>
        <taxon>Pseudomonadati</taxon>
        <taxon>Thermodesulfobacteriota</taxon>
        <taxon>Desulfobulbia</taxon>
        <taxon>Desulfobulbales</taxon>
        <taxon>Desulfobulbaceae</taxon>
        <taxon>Candidatus Electrothrix</taxon>
    </lineage>
</organism>
<dbReference type="PROSITE" id="PS00856">
    <property type="entry name" value="GUANYLATE_KINASE_1"/>
    <property type="match status" value="1"/>
</dbReference>
<dbReference type="PROSITE" id="PS50052">
    <property type="entry name" value="GUANYLATE_KINASE_2"/>
    <property type="match status" value="1"/>
</dbReference>
<evidence type="ECO:0000256" key="4">
    <source>
        <dbReference type="ARBA" id="ARBA00022679"/>
    </source>
</evidence>
<name>A0A3S3QMJ4_9BACT</name>
<dbReference type="GO" id="GO:0005829">
    <property type="term" value="C:cytosol"/>
    <property type="evidence" value="ECO:0007669"/>
    <property type="project" value="TreeGrafter"/>
</dbReference>
<dbReference type="SUPFAM" id="SSF52540">
    <property type="entry name" value="P-loop containing nucleoside triphosphate hydrolases"/>
    <property type="match status" value="1"/>
</dbReference>
<reference evidence="8 9" key="1">
    <citation type="submission" date="2017-01" db="EMBL/GenBank/DDBJ databases">
        <title>The cable genome- insights into the physiology and evolution of filamentous bacteria capable of sulfide oxidation via long distance electron transfer.</title>
        <authorList>
            <person name="Schreiber L."/>
            <person name="Bjerg J.T."/>
            <person name="Boggild A."/>
            <person name="Van De Vossenberg J."/>
            <person name="Meysman F."/>
            <person name="Nielsen L.P."/>
            <person name="Schramm A."/>
            <person name="Kjeldsen K.U."/>
        </authorList>
    </citation>
    <scope>NUCLEOTIDE SEQUENCE [LARGE SCALE GENOMIC DNA]</scope>
    <source>
        <strain evidence="8">A1</strain>
    </source>
</reference>
<dbReference type="InterPro" id="IPR027417">
    <property type="entry name" value="P-loop_NTPase"/>
</dbReference>
<feature type="domain" description="Guanylate kinase-like" evidence="7">
    <location>
        <begin position="4"/>
        <end position="127"/>
    </location>
</feature>
<evidence type="ECO:0000313" key="8">
    <source>
        <dbReference type="EMBL" id="RWX48670.1"/>
    </source>
</evidence>
<dbReference type="SMART" id="SM00072">
    <property type="entry name" value="GuKc"/>
    <property type="match status" value="1"/>
</dbReference>
<evidence type="ECO:0000256" key="1">
    <source>
        <dbReference type="ARBA" id="ARBA00005790"/>
    </source>
</evidence>
<dbReference type="Pfam" id="PF00625">
    <property type="entry name" value="Guanylate_kin"/>
    <property type="match status" value="1"/>
</dbReference>
<dbReference type="Gene3D" id="3.40.50.300">
    <property type="entry name" value="P-loop containing nucleotide triphosphate hydrolases"/>
    <property type="match status" value="1"/>
</dbReference>